<evidence type="ECO:0000313" key="3">
    <source>
        <dbReference type="Proteomes" id="UP000624703"/>
    </source>
</evidence>
<comment type="caution">
    <text evidence="2">The sequence shown here is derived from an EMBL/GenBank/DDBJ whole genome shotgun (WGS) entry which is preliminary data.</text>
</comment>
<organism evidence="2 3">
    <name type="scientific">Persicirhabdus sediminis</name>
    <dbReference type="NCBI Taxonomy" id="454144"/>
    <lineage>
        <taxon>Bacteria</taxon>
        <taxon>Pseudomonadati</taxon>
        <taxon>Verrucomicrobiota</taxon>
        <taxon>Verrucomicrobiia</taxon>
        <taxon>Verrucomicrobiales</taxon>
        <taxon>Verrucomicrobiaceae</taxon>
        <taxon>Persicirhabdus</taxon>
    </lineage>
</organism>
<keyword evidence="1" id="KW-0175">Coiled coil</keyword>
<accession>A0A8J7MDA0</accession>
<evidence type="ECO:0000313" key="2">
    <source>
        <dbReference type="EMBL" id="MBK1791076.1"/>
    </source>
</evidence>
<reference evidence="2" key="1">
    <citation type="submission" date="2021-01" db="EMBL/GenBank/DDBJ databases">
        <title>Modified the classification status of verrucomicrobia.</title>
        <authorList>
            <person name="Feng X."/>
        </authorList>
    </citation>
    <scope>NUCLEOTIDE SEQUENCE</scope>
    <source>
        <strain evidence="2">_KCTC 22039</strain>
    </source>
</reference>
<dbReference type="AlphaFoldDB" id="A0A8J7MDA0"/>
<gene>
    <name evidence="2" type="ORF">JIN82_07925</name>
</gene>
<sequence>MSVSCEDKELIAEHEKLQQEVLAYEQRVDQLESEIIEDPGDQSKIIQSGEASIKEIEANIQALEEEKANIEAEKQEIQKEFDEYKSQYKIHGT</sequence>
<feature type="coiled-coil region" evidence="1">
    <location>
        <begin position="7"/>
        <end position="87"/>
    </location>
</feature>
<proteinExistence type="predicted"/>
<dbReference type="EMBL" id="JAENIM010000039">
    <property type="protein sequence ID" value="MBK1791076.1"/>
    <property type="molecule type" value="Genomic_DNA"/>
</dbReference>
<evidence type="ECO:0000256" key="1">
    <source>
        <dbReference type="SAM" id="Coils"/>
    </source>
</evidence>
<dbReference type="Proteomes" id="UP000624703">
    <property type="component" value="Unassembled WGS sequence"/>
</dbReference>
<keyword evidence="3" id="KW-1185">Reference proteome</keyword>
<name>A0A8J7MDA0_9BACT</name>
<dbReference type="RefSeq" id="WP_200311092.1">
    <property type="nucleotide sequence ID" value="NZ_JAENIM010000039.1"/>
</dbReference>
<protein>
    <submittedName>
        <fullName evidence="2">Uncharacterized protein</fullName>
    </submittedName>
</protein>